<protein>
    <submittedName>
        <fullName evidence="2">Uncharacterized protein</fullName>
    </submittedName>
</protein>
<evidence type="ECO:0000313" key="2">
    <source>
        <dbReference type="EMBL" id="CAJ1376214.1"/>
    </source>
</evidence>
<feature type="compositionally biased region" description="Basic residues" evidence="1">
    <location>
        <begin position="147"/>
        <end position="158"/>
    </location>
</feature>
<name>A0AA36MKV9_9DINO</name>
<feature type="non-terminal residue" evidence="2">
    <location>
        <position position="158"/>
    </location>
</feature>
<reference evidence="2" key="1">
    <citation type="submission" date="2023-08" db="EMBL/GenBank/DDBJ databases">
        <authorList>
            <person name="Chen Y."/>
            <person name="Shah S."/>
            <person name="Dougan E. K."/>
            <person name="Thang M."/>
            <person name="Chan C."/>
        </authorList>
    </citation>
    <scope>NUCLEOTIDE SEQUENCE</scope>
</reference>
<feature type="region of interest" description="Disordered" evidence="1">
    <location>
        <begin position="133"/>
        <end position="158"/>
    </location>
</feature>
<evidence type="ECO:0000256" key="1">
    <source>
        <dbReference type="SAM" id="MobiDB-lite"/>
    </source>
</evidence>
<evidence type="ECO:0000313" key="3">
    <source>
        <dbReference type="Proteomes" id="UP001178507"/>
    </source>
</evidence>
<dbReference type="EMBL" id="CAUJNA010000371">
    <property type="protein sequence ID" value="CAJ1376214.1"/>
    <property type="molecule type" value="Genomic_DNA"/>
</dbReference>
<keyword evidence="3" id="KW-1185">Reference proteome</keyword>
<feature type="non-terminal residue" evidence="2">
    <location>
        <position position="1"/>
    </location>
</feature>
<proteinExistence type="predicted"/>
<comment type="caution">
    <text evidence="2">The sequence shown here is derived from an EMBL/GenBank/DDBJ whole genome shotgun (WGS) entry which is preliminary data.</text>
</comment>
<sequence>ALDRFKVPADLQQLLISEDLILDDVPSRELPAQLGIAQLTQILTLQAVAIALCKGAHLHVLKSYVAKFVRLATHRYEPDSNLRSPNTAEMQAADHEIWNKIADLYNLRSWTLDDAIYELTEVRGDIEALLQPRPQQKQVSMSVAPKGKGKGTKGKSKG</sequence>
<accession>A0AA36MKV9</accession>
<dbReference type="Proteomes" id="UP001178507">
    <property type="component" value="Unassembled WGS sequence"/>
</dbReference>
<dbReference type="AlphaFoldDB" id="A0AA36MKV9"/>
<gene>
    <name evidence="2" type="ORF">EVOR1521_LOCUS5328</name>
</gene>
<organism evidence="2 3">
    <name type="scientific">Effrenium voratum</name>
    <dbReference type="NCBI Taxonomy" id="2562239"/>
    <lineage>
        <taxon>Eukaryota</taxon>
        <taxon>Sar</taxon>
        <taxon>Alveolata</taxon>
        <taxon>Dinophyceae</taxon>
        <taxon>Suessiales</taxon>
        <taxon>Symbiodiniaceae</taxon>
        <taxon>Effrenium</taxon>
    </lineage>
</organism>